<keyword evidence="3" id="KW-1185">Reference proteome</keyword>
<feature type="region of interest" description="Disordered" evidence="1">
    <location>
        <begin position="53"/>
        <end position="88"/>
    </location>
</feature>
<feature type="compositionally biased region" description="Low complexity" evidence="1">
    <location>
        <begin position="53"/>
        <end position="67"/>
    </location>
</feature>
<name>A0AAV9CG85_ACOCL</name>
<evidence type="ECO:0000313" key="3">
    <source>
        <dbReference type="Proteomes" id="UP001180020"/>
    </source>
</evidence>
<evidence type="ECO:0000256" key="1">
    <source>
        <dbReference type="SAM" id="MobiDB-lite"/>
    </source>
</evidence>
<reference evidence="2" key="2">
    <citation type="submission" date="2023-06" db="EMBL/GenBank/DDBJ databases">
        <authorList>
            <person name="Ma L."/>
            <person name="Liu K.-W."/>
            <person name="Li Z."/>
            <person name="Hsiao Y.-Y."/>
            <person name="Qi Y."/>
            <person name="Fu T."/>
            <person name="Tang G."/>
            <person name="Zhang D."/>
            <person name="Sun W.-H."/>
            <person name="Liu D.-K."/>
            <person name="Li Y."/>
            <person name="Chen G.-Z."/>
            <person name="Liu X.-D."/>
            <person name="Liao X.-Y."/>
            <person name="Jiang Y.-T."/>
            <person name="Yu X."/>
            <person name="Hao Y."/>
            <person name="Huang J."/>
            <person name="Zhao X.-W."/>
            <person name="Ke S."/>
            <person name="Chen Y.-Y."/>
            <person name="Wu W.-L."/>
            <person name="Hsu J.-L."/>
            <person name="Lin Y.-F."/>
            <person name="Huang M.-D."/>
            <person name="Li C.-Y."/>
            <person name="Huang L."/>
            <person name="Wang Z.-W."/>
            <person name="Zhao X."/>
            <person name="Zhong W.-Y."/>
            <person name="Peng D.-H."/>
            <person name="Ahmad S."/>
            <person name="Lan S."/>
            <person name="Zhang J.-S."/>
            <person name="Tsai W.-C."/>
            <person name="Van De Peer Y."/>
            <person name="Liu Z.-J."/>
        </authorList>
    </citation>
    <scope>NUCLEOTIDE SEQUENCE</scope>
    <source>
        <strain evidence="2">CP</strain>
        <tissue evidence="2">Leaves</tissue>
    </source>
</reference>
<sequence>MSPCLVVNERRVGIEKEISGWRGATVVGKRGWGRGDGCDRGMRERMVARRVTEAASADASSTAEAAAIPTGEKQKSVQGRANLTSEAS</sequence>
<dbReference type="Proteomes" id="UP001180020">
    <property type="component" value="Unassembled WGS sequence"/>
</dbReference>
<dbReference type="AlphaFoldDB" id="A0AAV9CG85"/>
<protein>
    <submittedName>
        <fullName evidence="2">Uncharacterized protein</fullName>
    </submittedName>
</protein>
<gene>
    <name evidence="2" type="ORF">QJS10_CPB19g01546</name>
</gene>
<organism evidence="2 3">
    <name type="scientific">Acorus calamus</name>
    <name type="common">Sweet flag</name>
    <dbReference type="NCBI Taxonomy" id="4465"/>
    <lineage>
        <taxon>Eukaryota</taxon>
        <taxon>Viridiplantae</taxon>
        <taxon>Streptophyta</taxon>
        <taxon>Embryophyta</taxon>
        <taxon>Tracheophyta</taxon>
        <taxon>Spermatophyta</taxon>
        <taxon>Magnoliopsida</taxon>
        <taxon>Liliopsida</taxon>
        <taxon>Acoraceae</taxon>
        <taxon>Acorus</taxon>
    </lineage>
</organism>
<accession>A0AAV9CG85</accession>
<evidence type="ECO:0000313" key="2">
    <source>
        <dbReference type="EMBL" id="KAK1287961.1"/>
    </source>
</evidence>
<dbReference type="EMBL" id="JAUJYO010000019">
    <property type="protein sequence ID" value="KAK1287961.1"/>
    <property type="molecule type" value="Genomic_DNA"/>
</dbReference>
<reference evidence="2" key="1">
    <citation type="journal article" date="2023" name="Nat. Commun.">
        <title>Diploid and tetraploid genomes of Acorus and the evolution of monocots.</title>
        <authorList>
            <person name="Ma L."/>
            <person name="Liu K.W."/>
            <person name="Li Z."/>
            <person name="Hsiao Y.Y."/>
            <person name="Qi Y."/>
            <person name="Fu T."/>
            <person name="Tang G.D."/>
            <person name="Zhang D."/>
            <person name="Sun W.H."/>
            <person name="Liu D.K."/>
            <person name="Li Y."/>
            <person name="Chen G.Z."/>
            <person name="Liu X.D."/>
            <person name="Liao X.Y."/>
            <person name="Jiang Y.T."/>
            <person name="Yu X."/>
            <person name="Hao Y."/>
            <person name="Huang J."/>
            <person name="Zhao X.W."/>
            <person name="Ke S."/>
            <person name="Chen Y.Y."/>
            <person name="Wu W.L."/>
            <person name="Hsu J.L."/>
            <person name="Lin Y.F."/>
            <person name="Huang M.D."/>
            <person name="Li C.Y."/>
            <person name="Huang L."/>
            <person name="Wang Z.W."/>
            <person name="Zhao X."/>
            <person name="Zhong W.Y."/>
            <person name="Peng D.H."/>
            <person name="Ahmad S."/>
            <person name="Lan S."/>
            <person name="Zhang J.S."/>
            <person name="Tsai W.C."/>
            <person name="Van de Peer Y."/>
            <person name="Liu Z.J."/>
        </authorList>
    </citation>
    <scope>NUCLEOTIDE SEQUENCE</scope>
    <source>
        <strain evidence="2">CP</strain>
    </source>
</reference>
<feature type="compositionally biased region" description="Polar residues" evidence="1">
    <location>
        <begin position="76"/>
        <end position="88"/>
    </location>
</feature>
<comment type="caution">
    <text evidence="2">The sequence shown here is derived from an EMBL/GenBank/DDBJ whole genome shotgun (WGS) entry which is preliminary data.</text>
</comment>
<proteinExistence type="predicted"/>